<feature type="region of interest" description="Disordered" evidence="1">
    <location>
        <begin position="118"/>
        <end position="178"/>
    </location>
</feature>
<evidence type="ECO:0000313" key="3">
    <source>
        <dbReference type="Proteomes" id="UP001066276"/>
    </source>
</evidence>
<dbReference type="AlphaFoldDB" id="A0AAV7NS72"/>
<proteinExistence type="predicted"/>
<feature type="compositionally biased region" description="Basic and acidic residues" evidence="1">
    <location>
        <begin position="118"/>
        <end position="130"/>
    </location>
</feature>
<evidence type="ECO:0000313" key="2">
    <source>
        <dbReference type="EMBL" id="KAJ1117937.1"/>
    </source>
</evidence>
<sequence>MWLNGSVLRQLLLSWDQIAVPSPLIPSASFRASHVVDEDRWAFSPSVRPLRIGTDPCGEEGHCDGSDCLDPHTSATGAAAVGDDPEVIPRSQLPIGSFLHSRDFGNLKAEIPEIEGVEERRGNGPGDVRRRTPKSVKSQRQGGTLGVSRIPEVGGRAERRISTDPTCDEDRRPREAVP</sequence>
<dbReference type="EMBL" id="JANPWB010000012">
    <property type="protein sequence ID" value="KAJ1117937.1"/>
    <property type="molecule type" value="Genomic_DNA"/>
</dbReference>
<comment type="caution">
    <text evidence="2">The sequence shown here is derived from an EMBL/GenBank/DDBJ whole genome shotgun (WGS) entry which is preliminary data.</text>
</comment>
<keyword evidence="3" id="KW-1185">Reference proteome</keyword>
<evidence type="ECO:0000256" key="1">
    <source>
        <dbReference type="SAM" id="MobiDB-lite"/>
    </source>
</evidence>
<dbReference type="Proteomes" id="UP001066276">
    <property type="component" value="Chromosome 8"/>
</dbReference>
<gene>
    <name evidence="2" type="ORF">NDU88_006132</name>
</gene>
<feature type="compositionally biased region" description="Basic and acidic residues" evidence="1">
    <location>
        <begin position="155"/>
        <end position="178"/>
    </location>
</feature>
<name>A0AAV7NS72_PLEWA</name>
<accession>A0AAV7NS72</accession>
<reference evidence="2" key="1">
    <citation type="journal article" date="2022" name="bioRxiv">
        <title>Sequencing and chromosome-scale assembly of the giantPleurodeles waltlgenome.</title>
        <authorList>
            <person name="Brown T."/>
            <person name="Elewa A."/>
            <person name="Iarovenko S."/>
            <person name="Subramanian E."/>
            <person name="Araus A.J."/>
            <person name="Petzold A."/>
            <person name="Susuki M."/>
            <person name="Suzuki K.-i.T."/>
            <person name="Hayashi T."/>
            <person name="Toyoda A."/>
            <person name="Oliveira C."/>
            <person name="Osipova E."/>
            <person name="Leigh N.D."/>
            <person name="Simon A."/>
            <person name="Yun M.H."/>
        </authorList>
    </citation>
    <scope>NUCLEOTIDE SEQUENCE</scope>
    <source>
        <strain evidence="2">20211129_DDA</strain>
        <tissue evidence="2">Liver</tissue>
    </source>
</reference>
<organism evidence="2 3">
    <name type="scientific">Pleurodeles waltl</name>
    <name type="common">Iberian ribbed newt</name>
    <dbReference type="NCBI Taxonomy" id="8319"/>
    <lineage>
        <taxon>Eukaryota</taxon>
        <taxon>Metazoa</taxon>
        <taxon>Chordata</taxon>
        <taxon>Craniata</taxon>
        <taxon>Vertebrata</taxon>
        <taxon>Euteleostomi</taxon>
        <taxon>Amphibia</taxon>
        <taxon>Batrachia</taxon>
        <taxon>Caudata</taxon>
        <taxon>Salamandroidea</taxon>
        <taxon>Salamandridae</taxon>
        <taxon>Pleurodelinae</taxon>
        <taxon>Pleurodeles</taxon>
    </lineage>
</organism>
<protein>
    <submittedName>
        <fullName evidence="2">Uncharacterized protein</fullName>
    </submittedName>
</protein>